<dbReference type="SUPFAM" id="SSF50993">
    <property type="entry name" value="Peptidase/esterase 'gauge' domain"/>
    <property type="match status" value="1"/>
</dbReference>
<keyword evidence="11" id="KW-1185">Reference proteome</keyword>
<evidence type="ECO:0000256" key="7">
    <source>
        <dbReference type="RuleBase" id="RU368024"/>
    </source>
</evidence>
<dbReference type="OrthoDB" id="248387at2759"/>
<reference evidence="12" key="2">
    <citation type="submission" date="2020-12" db="UniProtKB">
        <authorList>
            <consortium name="WormBaseParasite"/>
        </authorList>
    </citation>
    <scope>IDENTIFICATION</scope>
</reference>
<gene>
    <name evidence="10 12 13" type="ORF">SRAE_X000065700</name>
</gene>
<dbReference type="WBParaSite" id="SRAE_X000065700.1">
    <property type="protein sequence ID" value="SRAE_X000065700.1"/>
    <property type="gene ID" value="WBGene00266216"/>
</dbReference>
<dbReference type="EMBL" id="LN609530">
    <property type="protein sequence ID" value="CEF71330.1"/>
    <property type="molecule type" value="Genomic_DNA"/>
</dbReference>
<evidence type="ECO:0000256" key="6">
    <source>
        <dbReference type="ARBA" id="ARBA00022825"/>
    </source>
</evidence>
<dbReference type="EC" id="3.4.21.-" evidence="7"/>
<dbReference type="CTD" id="36383710"/>
<dbReference type="GO" id="GO:0004252">
    <property type="term" value="F:serine-type endopeptidase activity"/>
    <property type="evidence" value="ECO:0007669"/>
    <property type="project" value="UniProtKB-UniRule"/>
</dbReference>
<organism evidence="10">
    <name type="scientific">Strongyloides ratti</name>
    <name type="common">Parasitic roundworm</name>
    <dbReference type="NCBI Taxonomy" id="34506"/>
    <lineage>
        <taxon>Eukaryota</taxon>
        <taxon>Metazoa</taxon>
        <taxon>Ecdysozoa</taxon>
        <taxon>Nematoda</taxon>
        <taxon>Chromadorea</taxon>
        <taxon>Rhabditida</taxon>
        <taxon>Tylenchina</taxon>
        <taxon>Panagrolaimomorpha</taxon>
        <taxon>Strongyloidoidea</taxon>
        <taxon>Strongyloididae</taxon>
        <taxon>Strongyloides</taxon>
    </lineage>
</organism>
<dbReference type="Pfam" id="PF02897">
    <property type="entry name" value="Peptidase_S9_N"/>
    <property type="match status" value="1"/>
</dbReference>
<evidence type="ECO:0000259" key="9">
    <source>
        <dbReference type="Pfam" id="PF02897"/>
    </source>
</evidence>
<keyword evidence="4 7" id="KW-0645">Protease</keyword>
<dbReference type="InterPro" id="IPR023302">
    <property type="entry name" value="Pept_S9A_N"/>
</dbReference>
<accession>A0A090LN95</accession>
<evidence type="ECO:0000313" key="10">
    <source>
        <dbReference type="EMBL" id="CEF71330.1"/>
    </source>
</evidence>
<name>A0A090LN95_STRRB</name>
<dbReference type="InterPro" id="IPR001375">
    <property type="entry name" value="Peptidase_S9_cat"/>
</dbReference>
<dbReference type="WormBase" id="SRAE_X000065700">
    <property type="protein sequence ID" value="SRP10976"/>
    <property type="gene ID" value="WBGene00266216"/>
</dbReference>
<evidence type="ECO:0000259" key="8">
    <source>
        <dbReference type="Pfam" id="PF00326"/>
    </source>
</evidence>
<evidence type="ECO:0000256" key="2">
    <source>
        <dbReference type="ARBA" id="ARBA00005228"/>
    </source>
</evidence>
<evidence type="ECO:0000313" key="11">
    <source>
        <dbReference type="Proteomes" id="UP000035682"/>
    </source>
</evidence>
<proteinExistence type="inferred from homology"/>
<dbReference type="InterPro" id="IPR002470">
    <property type="entry name" value="Peptidase_S9A"/>
</dbReference>
<evidence type="ECO:0000256" key="5">
    <source>
        <dbReference type="ARBA" id="ARBA00022801"/>
    </source>
</evidence>
<feature type="domain" description="Peptidase S9 prolyl oligopeptidase catalytic" evidence="8">
    <location>
        <begin position="518"/>
        <end position="699"/>
    </location>
</feature>
<evidence type="ECO:0000256" key="4">
    <source>
        <dbReference type="ARBA" id="ARBA00022670"/>
    </source>
</evidence>
<dbReference type="GeneID" id="36383710"/>
<protein>
    <recommendedName>
        <fullName evidence="3 7">Prolyl endopeptidase</fullName>
        <ecNumber evidence="7">3.4.21.-</ecNumber>
    </recommendedName>
</protein>
<dbReference type="GO" id="GO:0006508">
    <property type="term" value="P:proteolysis"/>
    <property type="evidence" value="ECO:0007669"/>
    <property type="project" value="UniProtKB-KW"/>
</dbReference>
<evidence type="ECO:0000313" key="12">
    <source>
        <dbReference type="WBParaSite" id="SRAE_X000065700.1"/>
    </source>
</evidence>
<dbReference type="Gene3D" id="2.130.10.120">
    <property type="entry name" value="Prolyl oligopeptidase, N-terminal domain"/>
    <property type="match status" value="1"/>
</dbReference>
<evidence type="ECO:0000313" key="13">
    <source>
        <dbReference type="WormBase" id="SRAE_X000065700"/>
    </source>
</evidence>
<dbReference type="PANTHER" id="PTHR42881:SF2">
    <property type="entry name" value="PROLYL ENDOPEPTIDASE"/>
    <property type="match status" value="1"/>
</dbReference>
<dbReference type="InterPro" id="IPR029058">
    <property type="entry name" value="AB_hydrolase_fold"/>
</dbReference>
<feature type="domain" description="Peptidase S9A N-terminal" evidence="9">
    <location>
        <begin position="40"/>
        <end position="449"/>
    </location>
</feature>
<dbReference type="AlphaFoldDB" id="A0A090LN95"/>
<keyword evidence="6 7" id="KW-0720">Serine protease</keyword>
<dbReference type="GO" id="GO:0005829">
    <property type="term" value="C:cytosol"/>
    <property type="evidence" value="ECO:0007669"/>
    <property type="project" value="TreeGrafter"/>
</dbReference>
<comment type="catalytic activity">
    <reaction evidence="1">
        <text>Hydrolysis of Pro-|-Xaa &gt;&gt; Ala-|-Xaa in oligopeptides.</text>
        <dbReference type="EC" id="3.4.21.26"/>
    </reaction>
</comment>
<dbReference type="Pfam" id="PF00326">
    <property type="entry name" value="Peptidase_S9"/>
    <property type="match status" value="1"/>
</dbReference>
<dbReference type="SUPFAM" id="SSF53474">
    <property type="entry name" value="alpha/beta-Hydrolases"/>
    <property type="match status" value="1"/>
</dbReference>
<dbReference type="GO" id="GO:0070012">
    <property type="term" value="F:oligopeptidase activity"/>
    <property type="evidence" value="ECO:0007669"/>
    <property type="project" value="TreeGrafter"/>
</dbReference>
<dbReference type="Proteomes" id="UP000035682">
    <property type="component" value="Unplaced"/>
</dbReference>
<dbReference type="RefSeq" id="XP_024510526.1">
    <property type="nucleotide sequence ID" value="XM_024645026.1"/>
</dbReference>
<dbReference type="Gene3D" id="3.40.50.1820">
    <property type="entry name" value="alpha/beta hydrolase"/>
    <property type="match status" value="1"/>
</dbReference>
<sequence length="741" mass="87040">MIEVILTKKEGYCGKIGYNKRYLSTIHINVTEYPYMIKLKNSFDRHHGQKVKDDYRYLEDKYFSITIKFIEELNNISETVFSKSKYRKDITDKFNDLWKYDKFGLYSKYGNYYYYFFYNGSTLLPSLMQSKNLNEKGKTFINFDKLDSKGEIEIKDMVFSNDGKMMAYVIKEKDNAWNTIMFKYTNNKKIKDKLNNVIYSMYNFIFNNKGFIYSTYPEKNGTLGGFMISNFKKHSLYYHHFGQKQTSDKLLATCKDGDDFIIHGTLSNDGKYLFVQCINEISGTNNLYYVKLNNNKYFKKKIKLIPLITRNDALYNVIDSNSKYVYIYTNLNTAFGKVIKMKLIDKYYNQNKWKLFIEETRNQEINKIVPVGKKYLVANCMTNLQSFLIIYDMKNGKYLKKINFGEGIIEDISGSSMHYELFVTFNNLVSPQTIYRLNLEYGIKKIIQKKIIQSIPNDIKDEQFIIKKLHYLGRDHTRIPLIMFYNRKTLRNRKNPIILEGFGGFKSTLRPNYALSKLLFVKHFGGIWCIAGIRGGGEYGTKWHLNGKGLNKKNSFFDFIAGAEFIIKRRYTRPSKLAIFGSSVGGLIANVVSQMRPDLLGAVVSKTPLLDMIRYHRLTTHDEIFIEEFGDVSIKKHFKNLIKYSPLHNLKLPKHKLQWPSTLLFTTTEDVIVGPEHTLKYLARLYVLLQKAIKYQTNPVIGFVGKYYGHHDYQKPEEKLLNESINMFCFLQQTLDLKWYK</sequence>
<dbReference type="PRINTS" id="PR00862">
    <property type="entry name" value="PROLIGOPTASE"/>
</dbReference>
<dbReference type="InterPro" id="IPR051167">
    <property type="entry name" value="Prolyl_oligopep/macrocyclase"/>
</dbReference>
<comment type="similarity">
    <text evidence="2 7">Belongs to the peptidase S9A family.</text>
</comment>
<evidence type="ECO:0000256" key="1">
    <source>
        <dbReference type="ARBA" id="ARBA00001070"/>
    </source>
</evidence>
<reference evidence="10 11" key="1">
    <citation type="submission" date="2014-09" db="EMBL/GenBank/DDBJ databases">
        <authorList>
            <person name="Martin A.A."/>
        </authorList>
    </citation>
    <scope>NUCLEOTIDE SEQUENCE</scope>
    <source>
        <strain evidence="11">ED321</strain>
        <strain evidence="10">ED321 Heterogonic</strain>
    </source>
</reference>
<dbReference type="PANTHER" id="PTHR42881">
    <property type="entry name" value="PROLYL ENDOPEPTIDASE"/>
    <property type="match status" value="1"/>
</dbReference>
<evidence type="ECO:0000256" key="3">
    <source>
        <dbReference type="ARBA" id="ARBA00016310"/>
    </source>
</evidence>
<keyword evidence="5 7" id="KW-0378">Hydrolase</keyword>